<dbReference type="Pfam" id="PF00400">
    <property type="entry name" value="WD40"/>
    <property type="match status" value="9"/>
</dbReference>
<proteinExistence type="predicted"/>
<feature type="repeat" description="WD" evidence="3">
    <location>
        <begin position="1187"/>
        <end position="1228"/>
    </location>
</feature>
<keyword evidence="1 3" id="KW-0853">WD repeat</keyword>
<gene>
    <name evidence="6" type="ORF">DNG_06154</name>
</gene>
<feature type="repeat" description="WD" evidence="3">
    <location>
        <begin position="1054"/>
        <end position="1094"/>
    </location>
</feature>
<feature type="region of interest" description="Disordered" evidence="4">
    <location>
        <begin position="240"/>
        <end position="262"/>
    </location>
</feature>
<dbReference type="PROSITE" id="PS50082">
    <property type="entry name" value="WD_REPEATS_2"/>
    <property type="match status" value="10"/>
</dbReference>
<feature type="repeat" description="WD" evidence="3">
    <location>
        <begin position="1016"/>
        <end position="1043"/>
    </location>
</feature>
<dbReference type="Pfam" id="PF17100">
    <property type="entry name" value="NACHT_N"/>
    <property type="match status" value="1"/>
</dbReference>
<dbReference type="Gene3D" id="3.40.50.300">
    <property type="entry name" value="P-loop containing nucleotide triphosphate hydrolases"/>
    <property type="match status" value="1"/>
</dbReference>
<reference evidence="6" key="1">
    <citation type="submission" date="2018-03" db="EMBL/GenBank/DDBJ databases">
        <authorList>
            <person name="Guldener U."/>
        </authorList>
    </citation>
    <scope>NUCLEOTIDE SEQUENCE</scope>
</reference>
<dbReference type="SMART" id="SM00320">
    <property type="entry name" value="WD40"/>
    <property type="match status" value="11"/>
</dbReference>
<feature type="compositionally biased region" description="Basic and acidic residues" evidence="4">
    <location>
        <begin position="418"/>
        <end position="433"/>
    </location>
</feature>
<feature type="repeat" description="WD" evidence="3">
    <location>
        <begin position="1316"/>
        <end position="1357"/>
    </location>
</feature>
<dbReference type="PROSITE" id="PS00678">
    <property type="entry name" value="WD_REPEATS_1"/>
    <property type="match status" value="3"/>
</dbReference>
<feature type="compositionally biased region" description="Polar residues" evidence="4">
    <location>
        <begin position="17"/>
        <end position="32"/>
    </location>
</feature>
<comment type="caution">
    <text evidence="6">The sequence shown here is derived from an EMBL/GenBank/DDBJ whole genome shotgun (WGS) entry which is preliminary data.</text>
</comment>
<protein>
    <recommendedName>
        <fullName evidence="5">NACHT domain-containing protein</fullName>
    </recommendedName>
</protein>
<dbReference type="CDD" id="cd00200">
    <property type="entry name" value="WD40"/>
    <property type="match status" value="1"/>
</dbReference>
<keyword evidence="2" id="KW-0677">Repeat</keyword>
<name>A0AAE8MZ39_9PEZI</name>
<feature type="compositionally biased region" description="Acidic residues" evidence="4">
    <location>
        <begin position="251"/>
        <end position="261"/>
    </location>
</feature>
<feature type="repeat" description="WD" evidence="3">
    <location>
        <begin position="1096"/>
        <end position="1128"/>
    </location>
</feature>
<dbReference type="Pfam" id="PF13424">
    <property type="entry name" value="TPR_12"/>
    <property type="match status" value="2"/>
</dbReference>
<feature type="region of interest" description="Disordered" evidence="4">
    <location>
        <begin position="418"/>
        <end position="449"/>
    </location>
</feature>
<evidence type="ECO:0000256" key="4">
    <source>
        <dbReference type="SAM" id="MobiDB-lite"/>
    </source>
</evidence>
<evidence type="ECO:0000256" key="3">
    <source>
        <dbReference type="PROSITE-ProRule" id="PRU00221"/>
    </source>
</evidence>
<feature type="region of interest" description="Disordered" evidence="4">
    <location>
        <begin position="1824"/>
        <end position="1846"/>
    </location>
</feature>
<dbReference type="InterPro" id="IPR020472">
    <property type="entry name" value="WD40_PAC1"/>
</dbReference>
<feature type="repeat" description="WD" evidence="3">
    <location>
        <begin position="1358"/>
        <end position="1392"/>
    </location>
</feature>
<dbReference type="Pfam" id="PF24883">
    <property type="entry name" value="NPHP3_N"/>
    <property type="match status" value="1"/>
</dbReference>
<evidence type="ECO:0000256" key="2">
    <source>
        <dbReference type="ARBA" id="ARBA00022737"/>
    </source>
</evidence>
<feature type="compositionally biased region" description="Basic and acidic residues" evidence="4">
    <location>
        <begin position="1828"/>
        <end position="1846"/>
    </location>
</feature>
<dbReference type="InterPro" id="IPR031359">
    <property type="entry name" value="NACHT_N"/>
</dbReference>
<feature type="compositionally biased region" description="Basic and acidic residues" evidence="4">
    <location>
        <begin position="240"/>
        <end position="250"/>
    </location>
</feature>
<dbReference type="Proteomes" id="UP001187682">
    <property type="component" value="Unassembled WGS sequence"/>
</dbReference>
<feature type="repeat" description="WD" evidence="3">
    <location>
        <begin position="1142"/>
        <end position="1178"/>
    </location>
</feature>
<dbReference type="PRINTS" id="PR00320">
    <property type="entry name" value="GPROTEINBRPT"/>
</dbReference>
<dbReference type="SUPFAM" id="SSF52540">
    <property type="entry name" value="P-loop containing nucleoside triphosphate hydrolases"/>
    <property type="match status" value="1"/>
</dbReference>
<dbReference type="InterPro" id="IPR015943">
    <property type="entry name" value="WD40/YVTN_repeat-like_dom_sf"/>
</dbReference>
<dbReference type="Gene3D" id="1.25.40.10">
    <property type="entry name" value="Tetratricopeptide repeat domain"/>
    <property type="match status" value="1"/>
</dbReference>
<feature type="region of interest" description="Disordered" evidence="4">
    <location>
        <begin position="17"/>
        <end position="51"/>
    </location>
</feature>
<dbReference type="PANTHER" id="PTHR19879:SF9">
    <property type="entry name" value="TRANSCRIPTION INITIATION FACTOR TFIID SUBUNIT 5"/>
    <property type="match status" value="1"/>
</dbReference>
<feature type="repeat" description="WD" evidence="3">
    <location>
        <begin position="1279"/>
        <end position="1313"/>
    </location>
</feature>
<dbReference type="SMART" id="SM00028">
    <property type="entry name" value="TPR"/>
    <property type="match status" value="4"/>
</dbReference>
<evidence type="ECO:0000259" key="5">
    <source>
        <dbReference type="PROSITE" id="PS50837"/>
    </source>
</evidence>
<evidence type="ECO:0000313" key="7">
    <source>
        <dbReference type="Proteomes" id="UP001187682"/>
    </source>
</evidence>
<accession>A0AAE8MZ39</accession>
<feature type="compositionally biased region" description="Polar residues" evidence="4">
    <location>
        <begin position="41"/>
        <end position="51"/>
    </location>
</feature>
<feature type="domain" description="NACHT" evidence="5">
    <location>
        <begin position="495"/>
        <end position="648"/>
    </location>
</feature>
<dbReference type="InterPro" id="IPR019775">
    <property type="entry name" value="WD40_repeat_CS"/>
</dbReference>
<dbReference type="InterPro" id="IPR019734">
    <property type="entry name" value="TPR_rpt"/>
</dbReference>
<organism evidence="6 7">
    <name type="scientific">Cephalotrichum gorgonifer</name>
    <dbReference type="NCBI Taxonomy" id="2041049"/>
    <lineage>
        <taxon>Eukaryota</taxon>
        <taxon>Fungi</taxon>
        <taxon>Dikarya</taxon>
        <taxon>Ascomycota</taxon>
        <taxon>Pezizomycotina</taxon>
        <taxon>Sordariomycetes</taxon>
        <taxon>Hypocreomycetidae</taxon>
        <taxon>Microascales</taxon>
        <taxon>Microascaceae</taxon>
        <taxon>Cephalotrichum</taxon>
    </lineage>
</organism>
<dbReference type="EMBL" id="ONZQ02000008">
    <property type="protein sequence ID" value="SPO03471.1"/>
    <property type="molecule type" value="Genomic_DNA"/>
</dbReference>
<dbReference type="InterPro" id="IPR011990">
    <property type="entry name" value="TPR-like_helical_dom_sf"/>
</dbReference>
<evidence type="ECO:0000313" key="6">
    <source>
        <dbReference type="EMBL" id="SPO03471.1"/>
    </source>
</evidence>
<keyword evidence="7" id="KW-1185">Reference proteome</keyword>
<dbReference type="InterPro" id="IPR036322">
    <property type="entry name" value="WD40_repeat_dom_sf"/>
</dbReference>
<feature type="repeat" description="WD" evidence="3">
    <location>
        <begin position="1229"/>
        <end position="1270"/>
    </location>
</feature>
<dbReference type="InterPro" id="IPR001680">
    <property type="entry name" value="WD40_rpt"/>
</dbReference>
<sequence>MRRLEKYVKARIQRTNSGLSRSLLDVQTQPADTGTRVPATTAGNHDSTPSTSIEQWTLEDYADQTPPNQVKGNGLVPVTDGRISEVELPNPAAQFPEQEIGPSEMIVESPGPGPVGHPSALTQPEPGRQDAGPARSDTQNDDRLLSEPQIQHPSPPPIEDASQNLSDLLWDEAYDQVKVEHTDMAMWYEQTLSTRLEQIAEKVITPQTSTSFNPFEIRVSQENPQDRRIQMKELLESLLNEADHKDKGGSEEDDDDGEGETETTTVRKMLQHAVDSTMPNALLAWVGICFASKILLSPKASNKDDFFGLLHVISRMDWYGRLPRLLPHGGLKLNEPQSRLRARILELYKAILSFEMNIVCCHSGTLAFSFPASIDRSQEPKPISLKTIANAEEALPLFSQELVLLPFKKQILQFAEKTSRRQDDPTLEARSESSESAEGSSEDDAEVLNDLHVDRPKLKTLPSVKESQRMRCLHSMIDTRREYLDFREWEKADSTLLWIRGSPGQGKTMLLKSIIQAISGAERRDSTAQCIAFFFFDYRNPGANNPAAALRHLLWSLLTRQPTLVKHLKSKRSTTGRTTFDDPGDFFALSGVLHDMIKDEDFLETYLIIDALDECSSEDGQPSLVDFLRLIQELTQQPTRARWLVSSNVSSVIQSALRQGSHIAIDPSLPGCSDAIRSYIETRVGELAKAKAYDDELAGVIVATLDVQASGNYLWVNAVCDALKAEEKWYAESVLDEVKDFNGLDPLYEHLMGKLESLPRNDWKFCLEILGTMATANQSLHLSELEELVLLEPRVNLRNIVEKCSCFLDIALDGTVSFHHQTARDYVREKIPTASRSHAELTHRGINSLIKIFANRTLGVRALATSSFLSLYWINHLYEMVREVAVGDEGGDNIELFTEASKGVVLFLKEHFLSWFEALNLENQLEKAAILLQKVDLLLNAKVDEIDELGVAIRDAHLIFRLHLSAETPKNVPAANTLLFCPTESILSRKYLREAFPWMNGPPLGNPRWGRDFAWLKGHTDWVRCVAFCPGGRLIASGSDDGSDSFTGQKLHNLKKNGGNVRAIAYSPDGTYLAAASARTLRIWDLSAKPAQSIEIEEHDDFINSVSFSCDGKLLATGSDDGRIRIWDSWQEGESRKAARILKGHTEEVSSIAFSPQTRPGFLASGSVDGTSKIWNLEREEDECIHTLKSEDTVNSISFSPDGLRLASGANNDTIDIWDTVSGDQLERMRANGFNVRSVTFSPTGTYLASASHQHRVHFWYTANKNAAFTNPPRVLKSVVELAVAPDRQTVATGHPDGKVMLWNINSKDLLPTETGLGHGKYVHCLAFSPDGTSLASGSSDYTVRVCDVATGEEREVLEEHEDWIRSVAWSPDGAYLASGSDDNSVCVYKLDGESKSWAVEQTLTYNNGVNNDSDASVDSDAEEYVRAVAFSPDKVVPRLVGGGDSGTVVVWKREKGKWKIEHAIDAHEDYIRSVAFTPDATRIVTAADDYTLRIWNTEKRDFVGETITTRAVLDRMRFEASLEQSGYALTPVGAQPLDPSVGDADLPDWCPYGIRRESHGGTTTHWLTWKGHNIIFFPRGFLPKATYILGNKIIVGTELGMVLVFEFAYGETPKLLGRGRRDTLASIRNLRDVHCGQGRHDHPSTLTGKNNLARVLQSQGGYKEAEGMYREQLGLREKALGGDHPSTLASMSNLASVLDSEGRYDEAEAIYRKALALYREVLGEEHPSTLDIMGSLASVLSIQGKYAEAEAMHGEVLELYGKTLGRAHRSTLVSMSNLAGVLSCQGKYDEAEAMYREVLELYEEELGRDHPSTLSSLTDLASVLDSQGRHDEAEEVREERKERLA</sequence>
<dbReference type="InterPro" id="IPR027417">
    <property type="entry name" value="P-loop_NTPase"/>
</dbReference>
<dbReference type="SUPFAM" id="SSF50978">
    <property type="entry name" value="WD40 repeat-like"/>
    <property type="match status" value="2"/>
</dbReference>
<feature type="repeat" description="WD" evidence="3">
    <location>
        <begin position="1465"/>
        <end position="1506"/>
    </location>
</feature>
<dbReference type="PROSITE" id="PS50837">
    <property type="entry name" value="NACHT"/>
    <property type="match status" value="1"/>
</dbReference>
<dbReference type="Pfam" id="PF13374">
    <property type="entry name" value="TPR_10"/>
    <property type="match status" value="1"/>
</dbReference>
<dbReference type="PROSITE" id="PS50294">
    <property type="entry name" value="WD_REPEATS_REGION"/>
    <property type="match status" value="6"/>
</dbReference>
<dbReference type="InterPro" id="IPR056884">
    <property type="entry name" value="NPHP3-like_N"/>
</dbReference>
<dbReference type="PANTHER" id="PTHR19879">
    <property type="entry name" value="TRANSCRIPTION INITIATION FACTOR TFIID"/>
    <property type="match status" value="1"/>
</dbReference>
<dbReference type="SUPFAM" id="SSF48452">
    <property type="entry name" value="TPR-like"/>
    <property type="match status" value="2"/>
</dbReference>
<evidence type="ECO:0000256" key="1">
    <source>
        <dbReference type="ARBA" id="ARBA00022574"/>
    </source>
</evidence>
<dbReference type="Gene3D" id="2.130.10.10">
    <property type="entry name" value="YVTN repeat-like/Quinoprotein amine dehydrogenase"/>
    <property type="match status" value="4"/>
</dbReference>
<dbReference type="InterPro" id="IPR007111">
    <property type="entry name" value="NACHT_NTPase"/>
</dbReference>
<feature type="region of interest" description="Disordered" evidence="4">
    <location>
        <begin position="92"/>
        <end position="162"/>
    </location>
</feature>